<evidence type="ECO:0000259" key="1">
    <source>
        <dbReference type="Pfam" id="PF01814"/>
    </source>
</evidence>
<dbReference type="PANTHER" id="PTHR35585:SF1">
    <property type="entry name" value="HHE DOMAIN PROTEIN (AFU_ORTHOLOGUE AFUA_4G00730)"/>
    <property type="match status" value="1"/>
</dbReference>
<dbReference type="Gene3D" id="1.20.120.520">
    <property type="entry name" value="nmb1532 protein domain like"/>
    <property type="match status" value="1"/>
</dbReference>
<sequence>MDITQLILDDHHEQRRLFAILEQIDRGDTAAVGAIWDRLAAFLELHAQAEEEIFYPALLQVGIAARRASGAEDETLDAIHDHNEIRDAVAEVGRHQVGTDEWYAAVAAANLANSDHMAEEEREGLTDFRRLAGLQRRHHLAVAFAAYEARNYAGVVSVDKDPAGYVRAAEEALRTGANGSLSVGSLKRIPPG</sequence>
<feature type="domain" description="Hemerythrin-like" evidence="1">
    <location>
        <begin position="3"/>
        <end position="123"/>
    </location>
</feature>
<evidence type="ECO:0000313" key="3">
    <source>
        <dbReference type="Proteomes" id="UP000215506"/>
    </source>
</evidence>
<organism evidence="2 3">
    <name type="scientific">Nocardia cerradoensis</name>
    <dbReference type="NCBI Taxonomy" id="85688"/>
    <lineage>
        <taxon>Bacteria</taxon>
        <taxon>Bacillati</taxon>
        <taxon>Actinomycetota</taxon>
        <taxon>Actinomycetes</taxon>
        <taxon>Mycobacteriales</taxon>
        <taxon>Nocardiaceae</taxon>
        <taxon>Nocardia</taxon>
    </lineage>
</organism>
<gene>
    <name evidence="2" type="ORF">B7C42_05730</name>
</gene>
<keyword evidence="3" id="KW-1185">Reference proteome</keyword>
<name>A0A231H064_9NOCA</name>
<dbReference type="EMBL" id="NGAF01000015">
    <property type="protein sequence ID" value="OXR42131.1"/>
    <property type="molecule type" value="Genomic_DNA"/>
</dbReference>
<proteinExistence type="predicted"/>
<dbReference type="Proteomes" id="UP000215506">
    <property type="component" value="Unassembled WGS sequence"/>
</dbReference>
<dbReference type="AlphaFoldDB" id="A0A231H064"/>
<evidence type="ECO:0000313" key="2">
    <source>
        <dbReference type="EMBL" id="OXR42131.1"/>
    </source>
</evidence>
<dbReference type="Pfam" id="PF01814">
    <property type="entry name" value="Hemerythrin"/>
    <property type="match status" value="1"/>
</dbReference>
<dbReference type="InterPro" id="IPR012312">
    <property type="entry name" value="Hemerythrin-like"/>
</dbReference>
<comment type="caution">
    <text evidence="2">The sequence shown here is derived from an EMBL/GenBank/DDBJ whole genome shotgun (WGS) entry which is preliminary data.</text>
</comment>
<protein>
    <recommendedName>
        <fullName evidence="1">Hemerythrin-like domain-containing protein</fullName>
    </recommendedName>
</protein>
<dbReference type="RefSeq" id="WP_223273718.1">
    <property type="nucleotide sequence ID" value="NZ_NGAF01000015.1"/>
</dbReference>
<accession>A0A231H064</accession>
<dbReference type="PANTHER" id="PTHR35585">
    <property type="entry name" value="HHE DOMAIN PROTEIN (AFU_ORTHOLOGUE AFUA_4G00730)"/>
    <property type="match status" value="1"/>
</dbReference>
<reference evidence="2 3" key="1">
    <citation type="submission" date="2017-07" db="EMBL/GenBank/DDBJ databases">
        <title>First draft Genome Sequence of Nocardia cerradoensis isolated from human infection.</title>
        <authorList>
            <person name="Carrasco G."/>
        </authorList>
    </citation>
    <scope>NUCLEOTIDE SEQUENCE [LARGE SCALE GENOMIC DNA]</scope>
    <source>
        <strain evidence="2 3">CNM20130759</strain>
    </source>
</reference>